<proteinExistence type="predicted"/>
<evidence type="ECO:0000313" key="1">
    <source>
        <dbReference type="EMBL" id="JAH91230.1"/>
    </source>
</evidence>
<protein>
    <submittedName>
        <fullName evidence="1">Uncharacterized protein</fullName>
    </submittedName>
</protein>
<accession>A0A0E9WNW0</accession>
<organism evidence="1">
    <name type="scientific">Anguilla anguilla</name>
    <name type="common">European freshwater eel</name>
    <name type="synonym">Muraena anguilla</name>
    <dbReference type="NCBI Taxonomy" id="7936"/>
    <lineage>
        <taxon>Eukaryota</taxon>
        <taxon>Metazoa</taxon>
        <taxon>Chordata</taxon>
        <taxon>Craniata</taxon>
        <taxon>Vertebrata</taxon>
        <taxon>Euteleostomi</taxon>
        <taxon>Actinopterygii</taxon>
        <taxon>Neopterygii</taxon>
        <taxon>Teleostei</taxon>
        <taxon>Anguilliformes</taxon>
        <taxon>Anguillidae</taxon>
        <taxon>Anguilla</taxon>
    </lineage>
</organism>
<dbReference type="EMBL" id="GBXM01017347">
    <property type="protein sequence ID" value="JAH91230.1"/>
    <property type="molecule type" value="Transcribed_RNA"/>
</dbReference>
<sequence length="45" mass="4984">MVAAHGRVFCIDLTVAHLNESRKRALAVTKAKVCFHLCDSEVNKT</sequence>
<dbReference type="AlphaFoldDB" id="A0A0E9WNW0"/>
<reference evidence="1" key="2">
    <citation type="journal article" date="2015" name="Fish Shellfish Immunol.">
        <title>Early steps in the European eel (Anguilla anguilla)-Vibrio vulnificus interaction in the gills: Role of the RtxA13 toxin.</title>
        <authorList>
            <person name="Callol A."/>
            <person name="Pajuelo D."/>
            <person name="Ebbesson L."/>
            <person name="Teles M."/>
            <person name="MacKenzie S."/>
            <person name="Amaro C."/>
        </authorList>
    </citation>
    <scope>NUCLEOTIDE SEQUENCE</scope>
</reference>
<name>A0A0E9WNW0_ANGAN</name>
<reference evidence="1" key="1">
    <citation type="submission" date="2014-11" db="EMBL/GenBank/DDBJ databases">
        <authorList>
            <person name="Amaro Gonzalez C."/>
        </authorList>
    </citation>
    <scope>NUCLEOTIDE SEQUENCE</scope>
</reference>